<evidence type="ECO:0000313" key="3">
    <source>
        <dbReference type="Proteomes" id="UP000887013"/>
    </source>
</evidence>
<evidence type="ECO:0000313" key="2">
    <source>
        <dbReference type="EMBL" id="GFT97621.1"/>
    </source>
</evidence>
<feature type="non-terminal residue" evidence="2">
    <location>
        <position position="236"/>
    </location>
</feature>
<dbReference type="Proteomes" id="UP000887013">
    <property type="component" value="Unassembled WGS sequence"/>
</dbReference>
<feature type="compositionally biased region" description="Basic residues" evidence="1">
    <location>
        <begin position="165"/>
        <end position="182"/>
    </location>
</feature>
<sequence length="236" mass="27421">VVTLSPLKLFPREYRDDLLKKTKSDPEIDILQEVSKRAVSILQRERIEIGRWDTRKKRELSDCATGDNIRLMDLYSSEEDNPNCVGNGGESGEQVPNITREKTSHSANKYPKFMECNEQACCESHCESDFTSDSVNQHEQRISENQPKKNMNKQGRLDMDYPTPKHSRRNQIRTQNRPRRFNRAQYTPSQYQGQVPILRSSDQISNANHLPKPSVCYTADQKLEKFEDIHQDYLTS</sequence>
<keyword evidence="3" id="KW-1185">Reference proteome</keyword>
<feature type="compositionally biased region" description="Polar residues" evidence="1">
    <location>
        <begin position="143"/>
        <end position="153"/>
    </location>
</feature>
<organism evidence="2 3">
    <name type="scientific">Nephila pilipes</name>
    <name type="common">Giant wood spider</name>
    <name type="synonym">Nephila maculata</name>
    <dbReference type="NCBI Taxonomy" id="299642"/>
    <lineage>
        <taxon>Eukaryota</taxon>
        <taxon>Metazoa</taxon>
        <taxon>Ecdysozoa</taxon>
        <taxon>Arthropoda</taxon>
        <taxon>Chelicerata</taxon>
        <taxon>Arachnida</taxon>
        <taxon>Araneae</taxon>
        <taxon>Araneomorphae</taxon>
        <taxon>Entelegynae</taxon>
        <taxon>Araneoidea</taxon>
        <taxon>Nephilidae</taxon>
        <taxon>Nephila</taxon>
    </lineage>
</organism>
<gene>
    <name evidence="2" type="ORF">NPIL_381441</name>
</gene>
<dbReference type="EMBL" id="BMAW01026499">
    <property type="protein sequence ID" value="GFT97621.1"/>
    <property type="molecule type" value="Genomic_DNA"/>
</dbReference>
<dbReference type="AlphaFoldDB" id="A0A8X6PZT8"/>
<protein>
    <submittedName>
        <fullName evidence="2">Uncharacterized protein</fullName>
    </submittedName>
</protein>
<feature type="region of interest" description="Disordered" evidence="1">
    <location>
        <begin position="137"/>
        <end position="184"/>
    </location>
</feature>
<proteinExistence type="predicted"/>
<accession>A0A8X6PZT8</accession>
<reference evidence="2" key="1">
    <citation type="submission" date="2020-08" db="EMBL/GenBank/DDBJ databases">
        <title>Multicomponent nature underlies the extraordinary mechanical properties of spider dragline silk.</title>
        <authorList>
            <person name="Kono N."/>
            <person name="Nakamura H."/>
            <person name="Mori M."/>
            <person name="Yoshida Y."/>
            <person name="Ohtoshi R."/>
            <person name="Malay A.D."/>
            <person name="Moran D.A.P."/>
            <person name="Tomita M."/>
            <person name="Numata K."/>
            <person name="Arakawa K."/>
        </authorList>
    </citation>
    <scope>NUCLEOTIDE SEQUENCE</scope>
</reference>
<feature type="non-terminal residue" evidence="2">
    <location>
        <position position="1"/>
    </location>
</feature>
<comment type="caution">
    <text evidence="2">The sequence shown here is derived from an EMBL/GenBank/DDBJ whole genome shotgun (WGS) entry which is preliminary data.</text>
</comment>
<evidence type="ECO:0000256" key="1">
    <source>
        <dbReference type="SAM" id="MobiDB-lite"/>
    </source>
</evidence>
<name>A0A8X6PZT8_NEPPI</name>